<name>A0ACA9NI92_9GLOM</name>
<feature type="non-terminal residue" evidence="1">
    <location>
        <position position="1"/>
    </location>
</feature>
<comment type="caution">
    <text evidence="1">The sequence shown here is derived from an EMBL/GenBank/DDBJ whole genome shotgun (WGS) entry which is preliminary data.</text>
</comment>
<reference evidence="1" key="1">
    <citation type="submission" date="2021-06" db="EMBL/GenBank/DDBJ databases">
        <authorList>
            <person name="Kallberg Y."/>
            <person name="Tangrot J."/>
            <person name="Rosling A."/>
        </authorList>
    </citation>
    <scope>NUCLEOTIDE SEQUENCE</scope>
    <source>
        <strain evidence="1">MA461A</strain>
    </source>
</reference>
<evidence type="ECO:0000313" key="2">
    <source>
        <dbReference type="Proteomes" id="UP000789920"/>
    </source>
</evidence>
<gene>
    <name evidence="1" type="ORF">RPERSI_LOCUS7770</name>
</gene>
<dbReference type="EMBL" id="CAJVQC010013469">
    <property type="protein sequence ID" value="CAG8648482.1"/>
    <property type="molecule type" value="Genomic_DNA"/>
</dbReference>
<organism evidence="1 2">
    <name type="scientific">Racocetra persica</name>
    <dbReference type="NCBI Taxonomy" id="160502"/>
    <lineage>
        <taxon>Eukaryota</taxon>
        <taxon>Fungi</taxon>
        <taxon>Fungi incertae sedis</taxon>
        <taxon>Mucoromycota</taxon>
        <taxon>Glomeromycotina</taxon>
        <taxon>Glomeromycetes</taxon>
        <taxon>Diversisporales</taxon>
        <taxon>Gigasporaceae</taxon>
        <taxon>Racocetra</taxon>
    </lineage>
</organism>
<sequence>ETAFTLNVNPISYPDKCGLRQLHCLTRQGSRYLDPPEMLKYDQLEKTFPLQKNRIFQLSKRGGIEPYFDGIQSALRYENNKKDRYNLEVVKFQTGASASMSAIAFYEGIFNGDGPLDAFKNQPVYIWSIPPQDNILEGFRNCRLLNETILKKYSYI</sequence>
<dbReference type="Proteomes" id="UP000789920">
    <property type="component" value="Unassembled WGS sequence"/>
</dbReference>
<accession>A0ACA9NI92</accession>
<evidence type="ECO:0000313" key="1">
    <source>
        <dbReference type="EMBL" id="CAG8648482.1"/>
    </source>
</evidence>
<protein>
    <submittedName>
        <fullName evidence="1">17134_t:CDS:1</fullName>
    </submittedName>
</protein>
<proteinExistence type="predicted"/>
<keyword evidence="2" id="KW-1185">Reference proteome</keyword>